<sequence>MQNQGIQVKVCYYQILDIPSNATFEDLKAARRKMSLKFHPDKLINEPDYVQVAGENKMKAVNNAYEVLSDAVLRAKYDATLTPPEGSKSPQSPKRPQASQRPQPQDSQQHTREPESDQSPPRNPNAQNSTPESSQPKANSPPSPDGAPPQQVRAHLLKKGLRPA</sequence>
<comment type="caution">
    <text evidence="3">The sequence shown here is derived from an EMBL/GenBank/DDBJ whole genome shotgun (WGS) entry which is preliminary data.</text>
</comment>
<organism evidence="3 4">
    <name type="scientific">Cucurbitaria berberidis CBS 394.84</name>
    <dbReference type="NCBI Taxonomy" id="1168544"/>
    <lineage>
        <taxon>Eukaryota</taxon>
        <taxon>Fungi</taxon>
        <taxon>Dikarya</taxon>
        <taxon>Ascomycota</taxon>
        <taxon>Pezizomycotina</taxon>
        <taxon>Dothideomycetes</taxon>
        <taxon>Pleosporomycetidae</taxon>
        <taxon>Pleosporales</taxon>
        <taxon>Pleosporineae</taxon>
        <taxon>Cucurbitariaceae</taxon>
        <taxon>Cucurbitaria</taxon>
    </lineage>
</organism>
<gene>
    <name evidence="3" type="ORF">K460DRAFT_3035</name>
</gene>
<dbReference type="InterPro" id="IPR036869">
    <property type="entry name" value="J_dom_sf"/>
</dbReference>
<proteinExistence type="predicted"/>
<dbReference type="SMART" id="SM00271">
    <property type="entry name" value="DnaJ"/>
    <property type="match status" value="1"/>
</dbReference>
<dbReference type="RefSeq" id="XP_040792313.1">
    <property type="nucleotide sequence ID" value="XM_040929947.1"/>
</dbReference>
<dbReference type="OrthoDB" id="10250354at2759"/>
<dbReference type="EMBL" id="ML976614">
    <property type="protein sequence ID" value="KAF1849750.1"/>
    <property type="molecule type" value="Genomic_DNA"/>
</dbReference>
<evidence type="ECO:0000259" key="2">
    <source>
        <dbReference type="PROSITE" id="PS50076"/>
    </source>
</evidence>
<protein>
    <submittedName>
        <fullName evidence="3">DnaJ-domain-containing protein</fullName>
    </submittedName>
</protein>
<evidence type="ECO:0000256" key="1">
    <source>
        <dbReference type="SAM" id="MobiDB-lite"/>
    </source>
</evidence>
<feature type="region of interest" description="Disordered" evidence="1">
    <location>
        <begin position="78"/>
        <end position="164"/>
    </location>
</feature>
<dbReference type="GeneID" id="63847199"/>
<dbReference type="InterPro" id="IPR001623">
    <property type="entry name" value="DnaJ_domain"/>
</dbReference>
<accession>A0A9P4GQB0</accession>
<dbReference type="CDD" id="cd06257">
    <property type="entry name" value="DnaJ"/>
    <property type="match status" value="1"/>
</dbReference>
<dbReference type="PRINTS" id="PR00625">
    <property type="entry name" value="JDOMAIN"/>
</dbReference>
<dbReference type="PANTHER" id="PTHR24074">
    <property type="entry name" value="CO-CHAPERONE PROTEIN DJLA"/>
    <property type="match status" value="1"/>
</dbReference>
<feature type="compositionally biased region" description="Polar residues" evidence="1">
    <location>
        <begin position="117"/>
        <end position="138"/>
    </location>
</feature>
<feature type="domain" description="J" evidence="2">
    <location>
        <begin position="11"/>
        <end position="81"/>
    </location>
</feature>
<keyword evidence="4" id="KW-1185">Reference proteome</keyword>
<dbReference type="SUPFAM" id="SSF46565">
    <property type="entry name" value="Chaperone J-domain"/>
    <property type="match status" value="1"/>
</dbReference>
<dbReference type="AlphaFoldDB" id="A0A9P4GQB0"/>
<evidence type="ECO:0000313" key="3">
    <source>
        <dbReference type="EMBL" id="KAF1849750.1"/>
    </source>
</evidence>
<dbReference type="Pfam" id="PF00226">
    <property type="entry name" value="DnaJ"/>
    <property type="match status" value="1"/>
</dbReference>
<feature type="compositionally biased region" description="Polar residues" evidence="1">
    <location>
        <begin position="88"/>
        <end position="108"/>
    </location>
</feature>
<evidence type="ECO:0000313" key="4">
    <source>
        <dbReference type="Proteomes" id="UP000800039"/>
    </source>
</evidence>
<dbReference type="PROSITE" id="PS50076">
    <property type="entry name" value="DNAJ_2"/>
    <property type="match status" value="1"/>
</dbReference>
<name>A0A9P4GQB0_9PLEO</name>
<dbReference type="Gene3D" id="1.10.287.110">
    <property type="entry name" value="DnaJ domain"/>
    <property type="match status" value="1"/>
</dbReference>
<feature type="compositionally biased region" description="Basic residues" evidence="1">
    <location>
        <begin position="155"/>
        <end position="164"/>
    </location>
</feature>
<dbReference type="Proteomes" id="UP000800039">
    <property type="component" value="Unassembled WGS sequence"/>
</dbReference>
<dbReference type="InterPro" id="IPR050817">
    <property type="entry name" value="DjlA_DnaK_co-chaperone"/>
</dbReference>
<reference evidence="3" key="1">
    <citation type="submission" date="2020-01" db="EMBL/GenBank/DDBJ databases">
        <authorList>
            <consortium name="DOE Joint Genome Institute"/>
            <person name="Haridas S."/>
            <person name="Albert R."/>
            <person name="Binder M."/>
            <person name="Bloem J."/>
            <person name="Labutti K."/>
            <person name="Salamov A."/>
            <person name="Andreopoulos B."/>
            <person name="Baker S.E."/>
            <person name="Barry K."/>
            <person name="Bills G."/>
            <person name="Bluhm B.H."/>
            <person name="Cannon C."/>
            <person name="Castanera R."/>
            <person name="Culley D.E."/>
            <person name="Daum C."/>
            <person name="Ezra D."/>
            <person name="Gonzalez J.B."/>
            <person name="Henrissat B."/>
            <person name="Kuo A."/>
            <person name="Liang C."/>
            <person name="Lipzen A."/>
            <person name="Lutzoni F."/>
            <person name="Magnuson J."/>
            <person name="Mondo S."/>
            <person name="Nolan M."/>
            <person name="Ohm R."/>
            <person name="Pangilinan J."/>
            <person name="Park H.-J."/>
            <person name="Ramirez L."/>
            <person name="Alfaro M."/>
            <person name="Sun H."/>
            <person name="Tritt A."/>
            <person name="Yoshinaga Y."/>
            <person name="Zwiers L.-H."/>
            <person name="Turgeon B.G."/>
            <person name="Goodwin S.B."/>
            <person name="Spatafora J.W."/>
            <person name="Crous P.W."/>
            <person name="Grigoriev I.V."/>
        </authorList>
    </citation>
    <scope>NUCLEOTIDE SEQUENCE</scope>
    <source>
        <strain evidence="3">CBS 394.84</strain>
    </source>
</reference>